<name>A0A1J5TLZ9_9ARCH</name>
<sequence length="309" mass="35943">MDEIQEHYQNIAKSIIQSSTPEINLEDMSSVDNFGRGMDAFSLYSSVYLEIIAYEEDTIKQEQAATLLGSFNHHHLESQKILINSIYQSFCGNYNIAYSLLRSFLECHMRGIFLNQLALSQHESGLWKVSLSSIVLESYGDLVDQLKNYRANREKILDNSQFLDMVSGIRQELSFSDLIKELISWELTNPEKNYHNFRNYSRYGKLSGYAHSEEKTHDISRLKKYFGNDEQKAIISESLVIPQLSKEYLSDMCCVVDASMVVMFNFISRVLTFDFYSGFDQFIVDLKEDKRFTNSHLNYCTKWMSSYLE</sequence>
<gene>
    <name evidence="1" type="ORF">BET99_05320</name>
</gene>
<evidence type="ECO:0000313" key="1">
    <source>
        <dbReference type="EMBL" id="OIR21978.1"/>
    </source>
</evidence>
<accession>A0A1J5TLZ9</accession>
<dbReference type="AlphaFoldDB" id="A0A1J5TLZ9"/>
<reference evidence="1 2" key="1">
    <citation type="submission" date="2016-08" db="EMBL/GenBank/DDBJ databases">
        <title>New Insights into Marine Group III Euryarchaeota, from dark to light.</title>
        <authorList>
            <person name="Haro-Moreno J.M."/>
            <person name="Rodriguez-Valera F."/>
            <person name="Lopez-Garcia P."/>
            <person name="Moreira D."/>
            <person name="Martin-Cuadrado A.B."/>
        </authorList>
    </citation>
    <scope>NUCLEOTIDE SEQUENCE [LARGE SCALE GENOMIC DNA]</scope>
    <source>
        <strain evidence="1">CG-Epi2</strain>
    </source>
</reference>
<proteinExistence type="predicted"/>
<organism evidence="1 2">
    <name type="scientific">Marine Group III euryarchaeote CG-Epi2</name>
    <dbReference type="NCBI Taxonomy" id="1888996"/>
    <lineage>
        <taxon>Archaea</taxon>
        <taxon>Methanobacteriati</taxon>
        <taxon>Thermoplasmatota</taxon>
        <taxon>Thermoplasmata</taxon>
        <taxon>Candidatus Thermoprofundales</taxon>
    </lineage>
</organism>
<dbReference type="EMBL" id="MIYZ01000027">
    <property type="protein sequence ID" value="OIR21978.1"/>
    <property type="molecule type" value="Genomic_DNA"/>
</dbReference>
<protein>
    <submittedName>
        <fullName evidence="1">Uncharacterized protein</fullName>
    </submittedName>
</protein>
<evidence type="ECO:0000313" key="2">
    <source>
        <dbReference type="Proteomes" id="UP000183615"/>
    </source>
</evidence>
<dbReference type="Proteomes" id="UP000183615">
    <property type="component" value="Unassembled WGS sequence"/>
</dbReference>
<comment type="caution">
    <text evidence="1">The sequence shown here is derived from an EMBL/GenBank/DDBJ whole genome shotgun (WGS) entry which is preliminary data.</text>
</comment>